<evidence type="ECO:0008006" key="13">
    <source>
        <dbReference type="Google" id="ProtNLM"/>
    </source>
</evidence>
<dbReference type="GO" id="GO:0004650">
    <property type="term" value="F:polygalacturonase activity"/>
    <property type="evidence" value="ECO:0007669"/>
    <property type="project" value="InterPro"/>
</dbReference>
<name>A0A834L3T3_RHOSS</name>
<dbReference type="InterPro" id="IPR006626">
    <property type="entry name" value="PbH1"/>
</dbReference>
<evidence type="ECO:0000256" key="7">
    <source>
        <dbReference type="ARBA" id="ARBA00023316"/>
    </source>
</evidence>
<evidence type="ECO:0000256" key="5">
    <source>
        <dbReference type="ARBA" id="ARBA00022801"/>
    </source>
</evidence>
<evidence type="ECO:0000256" key="2">
    <source>
        <dbReference type="ARBA" id="ARBA00008834"/>
    </source>
</evidence>
<protein>
    <recommendedName>
        <fullName evidence="13">Polygalacturonase</fullName>
    </recommendedName>
</protein>
<dbReference type="Proteomes" id="UP000626092">
    <property type="component" value="Unassembled WGS sequence"/>
</dbReference>
<dbReference type="SUPFAM" id="SSF51126">
    <property type="entry name" value="Pectin lyase-like"/>
    <property type="match status" value="1"/>
</dbReference>
<dbReference type="PANTHER" id="PTHR31375">
    <property type="match status" value="1"/>
</dbReference>
<comment type="similarity">
    <text evidence="2 9">Belongs to the glycosyl hydrolase 28 family.</text>
</comment>
<sequence length="412" mass="43355">MGLLKRFEVNALCFVGLALLLSCGAKGARRGLVNNVPAVFDVTKFGAVADGETECAQAFIQTFNAACASTGPSTVLIPPGTYLSGEVFFQGPCSSSPITVEMRGTIMAQTDLTLYNNGVWFTIENFDGLVMRGGGTFNGQGEQAWPKDSCGSKATCDNRLAPSLVFNNMNNSLLQDINLVNSKGFHMKIGRSNFFTAHNLNIAAPGDSPNTDGIHISESDHVTITDSTIGTGDDCISIGEGSSNLNISRITCGPGHGISVGSLGLRPGEGDVIGIVVTNCTLTNTTNGARIKTWHNSLPTHASGIVFDDIVMNNVRNPIFIDQNYGSKQKQGSSSVKISDVHFRNIRGTTITNQAVSLQCSTTVPCEGIELVDINLTFIGITSPNIALPFSASCANAKAAFLGKQSPAACAF</sequence>
<dbReference type="EMBL" id="WJXA01000013">
    <property type="protein sequence ID" value="KAF7119888.1"/>
    <property type="molecule type" value="Genomic_DNA"/>
</dbReference>
<keyword evidence="6 9" id="KW-0326">Glycosidase</keyword>
<comment type="caution">
    <text evidence="11">The sequence shown here is derived from an EMBL/GenBank/DDBJ whole genome shotgun (WGS) entry which is preliminary data.</text>
</comment>
<evidence type="ECO:0000256" key="9">
    <source>
        <dbReference type="RuleBase" id="RU361169"/>
    </source>
</evidence>
<evidence type="ECO:0000256" key="4">
    <source>
        <dbReference type="ARBA" id="ARBA00022525"/>
    </source>
</evidence>
<keyword evidence="4" id="KW-0964">Secreted</keyword>
<dbReference type="GO" id="GO:0005975">
    <property type="term" value="P:carbohydrate metabolic process"/>
    <property type="evidence" value="ECO:0007669"/>
    <property type="project" value="InterPro"/>
</dbReference>
<dbReference type="AlphaFoldDB" id="A0A834L3T3"/>
<evidence type="ECO:0000256" key="10">
    <source>
        <dbReference type="SAM" id="SignalP"/>
    </source>
</evidence>
<organism evidence="11 12">
    <name type="scientific">Rhododendron simsii</name>
    <name type="common">Sims's rhododendron</name>
    <dbReference type="NCBI Taxonomy" id="118357"/>
    <lineage>
        <taxon>Eukaryota</taxon>
        <taxon>Viridiplantae</taxon>
        <taxon>Streptophyta</taxon>
        <taxon>Embryophyta</taxon>
        <taxon>Tracheophyta</taxon>
        <taxon>Spermatophyta</taxon>
        <taxon>Magnoliopsida</taxon>
        <taxon>eudicotyledons</taxon>
        <taxon>Gunneridae</taxon>
        <taxon>Pentapetalae</taxon>
        <taxon>asterids</taxon>
        <taxon>Ericales</taxon>
        <taxon>Ericaceae</taxon>
        <taxon>Ericoideae</taxon>
        <taxon>Rhodoreae</taxon>
        <taxon>Rhododendron</taxon>
    </lineage>
</organism>
<dbReference type="PROSITE" id="PS51257">
    <property type="entry name" value="PROKAR_LIPOPROTEIN"/>
    <property type="match status" value="1"/>
</dbReference>
<dbReference type="FunFam" id="2.160.20.10:FF:000004">
    <property type="entry name" value="Pectin lyase-like superfamily protein"/>
    <property type="match status" value="1"/>
</dbReference>
<accession>A0A834L3T3</accession>
<dbReference type="PROSITE" id="PS00502">
    <property type="entry name" value="POLYGALACTURONASE"/>
    <property type="match status" value="1"/>
</dbReference>
<evidence type="ECO:0000313" key="11">
    <source>
        <dbReference type="EMBL" id="KAF7119888.1"/>
    </source>
</evidence>
<keyword evidence="7" id="KW-0961">Cell wall biogenesis/degradation</keyword>
<proteinExistence type="inferred from homology"/>
<evidence type="ECO:0000256" key="6">
    <source>
        <dbReference type="ARBA" id="ARBA00023295"/>
    </source>
</evidence>
<gene>
    <name evidence="11" type="ORF">RHSIM_Rhsim13G0008500</name>
</gene>
<dbReference type="InterPro" id="IPR012334">
    <property type="entry name" value="Pectin_lyas_fold"/>
</dbReference>
<feature type="chain" id="PRO_5032783169" description="Polygalacturonase" evidence="10">
    <location>
        <begin position="28"/>
        <end position="412"/>
    </location>
</feature>
<evidence type="ECO:0000256" key="3">
    <source>
        <dbReference type="ARBA" id="ARBA00022512"/>
    </source>
</evidence>
<evidence type="ECO:0000256" key="1">
    <source>
        <dbReference type="ARBA" id="ARBA00004191"/>
    </source>
</evidence>
<keyword evidence="3" id="KW-0134">Cell wall</keyword>
<evidence type="ECO:0000256" key="8">
    <source>
        <dbReference type="PROSITE-ProRule" id="PRU10052"/>
    </source>
</evidence>
<keyword evidence="12" id="KW-1185">Reference proteome</keyword>
<dbReference type="OrthoDB" id="187139at2759"/>
<evidence type="ECO:0000313" key="12">
    <source>
        <dbReference type="Proteomes" id="UP000626092"/>
    </source>
</evidence>
<dbReference type="Gene3D" id="2.160.20.10">
    <property type="entry name" value="Single-stranded right-handed beta-helix, Pectin lyase-like"/>
    <property type="match status" value="1"/>
</dbReference>
<reference evidence="11" key="1">
    <citation type="submission" date="2019-11" db="EMBL/GenBank/DDBJ databases">
        <authorList>
            <person name="Liu Y."/>
            <person name="Hou J."/>
            <person name="Li T.-Q."/>
            <person name="Guan C.-H."/>
            <person name="Wu X."/>
            <person name="Wu H.-Z."/>
            <person name="Ling F."/>
            <person name="Zhang R."/>
            <person name="Shi X.-G."/>
            <person name="Ren J.-P."/>
            <person name="Chen E.-F."/>
            <person name="Sun J.-M."/>
        </authorList>
    </citation>
    <scope>NUCLEOTIDE SEQUENCE</scope>
    <source>
        <strain evidence="11">Adult_tree_wgs_1</strain>
        <tissue evidence="11">Leaves</tissue>
    </source>
</reference>
<feature type="signal peptide" evidence="10">
    <location>
        <begin position="1"/>
        <end position="27"/>
    </location>
</feature>
<dbReference type="SMART" id="SM00710">
    <property type="entry name" value="PbH1"/>
    <property type="match status" value="6"/>
</dbReference>
<feature type="active site" evidence="8">
    <location>
        <position position="256"/>
    </location>
</feature>
<keyword evidence="5 9" id="KW-0378">Hydrolase</keyword>
<dbReference type="InterPro" id="IPR000743">
    <property type="entry name" value="Glyco_hydro_28"/>
</dbReference>
<dbReference type="Pfam" id="PF00295">
    <property type="entry name" value="Glyco_hydro_28"/>
    <property type="match status" value="1"/>
</dbReference>
<dbReference type="GO" id="GO:0071555">
    <property type="term" value="P:cell wall organization"/>
    <property type="evidence" value="ECO:0007669"/>
    <property type="project" value="UniProtKB-KW"/>
</dbReference>
<dbReference type="InterPro" id="IPR011050">
    <property type="entry name" value="Pectin_lyase_fold/virulence"/>
</dbReference>
<comment type="subcellular location">
    <subcellularLocation>
        <location evidence="1">Secreted</location>
        <location evidence="1">Cell wall</location>
    </subcellularLocation>
</comment>
<keyword evidence="10" id="KW-0732">Signal</keyword>